<accession>A0A3M7PFF2</accession>
<evidence type="ECO:0000313" key="2">
    <source>
        <dbReference type="Proteomes" id="UP000276133"/>
    </source>
</evidence>
<sequence>MYPLLRYFAKYGFSEKIVSKSERWFLAAQKLILLSLLEFIQITQDRPKIMILNSFCDKLQNGSNLILKFKPTQAKLGEGISSSTAMKSLLLVK</sequence>
<evidence type="ECO:0000313" key="1">
    <source>
        <dbReference type="EMBL" id="RMZ97772.1"/>
    </source>
</evidence>
<gene>
    <name evidence="1" type="ORF">BpHYR1_018006</name>
</gene>
<dbReference type="AlphaFoldDB" id="A0A3M7PFF2"/>
<protein>
    <submittedName>
        <fullName evidence="1">Uncharacterized protein</fullName>
    </submittedName>
</protein>
<dbReference type="Proteomes" id="UP000276133">
    <property type="component" value="Unassembled WGS sequence"/>
</dbReference>
<name>A0A3M7PFF2_BRAPC</name>
<dbReference type="EMBL" id="REGN01011192">
    <property type="protein sequence ID" value="RMZ97772.1"/>
    <property type="molecule type" value="Genomic_DNA"/>
</dbReference>
<organism evidence="1 2">
    <name type="scientific">Brachionus plicatilis</name>
    <name type="common">Marine rotifer</name>
    <name type="synonym">Brachionus muelleri</name>
    <dbReference type="NCBI Taxonomy" id="10195"/>
    <lineage>
        <taxon>Eukaryota</taxon>
        <taxon>Metazoa</taxon>
        <taxon>Spiralia</taxon>
        <taxon>Gnathifera</taxon>
        <taxon>Rotifera</taxon>
        <taxon>Eurotatoria</taxon>
        <taxon>Monogononta</taxon>
        <taxon>Pseudotrocha</taxon>
        <taxon>Ploima</taxon>
        <taxon>Brachionidae</taxon>
        <taxon>Brachionus</taxon>
    </lineage>
</organism>
<reference evidence="1 2" key="1">
    <citation type="journal article" date="2018" name="Sci. Rep.">
        <title>Genomic signatures of local adaptation to the degree of environmental predictability in rotifers.</title>
        <authorList>
            <person name="Franch-Gras L."/>
            <person name="Hahn C."/>
            <person name="Garcia-Roger E.M."/>
            <person name="Carmona M.J."/>
            <person name="Serra M."/>
            <person name="Gomez A."/>
        </authorList>
    </citation>
    <scope>NUCLEOTIDE SEQUENCE [LARGE SCALE GENOMIC DNA]</scope>
    <source>
        <strain evidence="1">HYR1</strain>
    </source>
</reference>
<keyword evidence="2" id="KW-1185">Reference proteome</keyword>
<proteinExistence type="predicted"/>
<comment type="caution">
    <text evidence="1">The sequence shown here is derived from an EMBL/GenBank/DDBJ whole genome shotgun (WGS) entry which is preliminary data.</text>
</comment>